<organism evidence="2 3">
    <name type="scientific">Candidatus Magasanikbacteria bacterium CG10_big_fil_rev_8_21_14_0_10_47_10</name>
    <dbReference type="NCBI Taxonomy" id="1974652"/>
    <lineage>
        <taxon>Bacteria</taxon>
        <taxon>Candidatus Magasanikiibacteriota</taxon>
    </lineage>
</organism>
<dbReference type="GO" id="GO:0016702">
    <property type="term" value="F:oxidoreductase activity, acting on single donors with incorporation of molecular oxygen, incorporation of two atoms of oxygen"/>
    <property type="evidence" value="ECO:0007669"/>
    <property type="project" value="UniProtKB-ARBA"/>
</dbReference>
<dbReference type="Pfam" id="PF02900">
    <property type="entry name" value="LigB"/>
    <property type="match status" value="1"/>
</dbReference>
<evidence type="ECO:0000259" key="1">
    <source>
        <dbReference type="Pfam" id="PF02900"/>
    </source>
</evidence>
<dbReference type="CDD" id="cd07951">
    <property type="entry name" value="ED_3B_N_AMMECR1"/>
    <property type="match status" value="1"/>
</dbReference>
<sequence>MSPHEGRYDDAFVVNAHTSFSTSFEEFGDSVTSLTVPGTPDLAAKISHIGNQGKFPIRLISEAKLSYGTGVAVHYLTTHLPNVHILPIGFSNASPEDHMQFGRLLKDVIMESGKNIAVISSGDLAHCLTKDAPIEYNERGAMFDNHLIDLLQKKDVAAIAQMDPDIVSQAHECGYRTLLILLGIMENMDFTFQKYSYEYPYGVGYLVGNFVI</sequence>
<dbReference type="SUPFAM" id="SSF53213">
    <property type="entry name" value="LigB-like"/>
    <property type="match status" value="1"/>
</dbReference>
<dbReference type="NCBIfam" id="TIGR04336">
    <property type="entry name" value="AmmeMemoSam_B"/>
    <property type="match status" value="1"/>
</dbReference>
<accession>A0A2H0TPE9</accession>
<protein>
    <submittedName>
        <fullName evidence="2">AmmeMemoRadiSam system protein B</fullName>
    </submittedName>
</protein>
<name>A0A2H0TPE9_9BACT</name>
<dbReference type="AlphaFoldDB" id="A0A2H0TPE9"/>
<dbReference type="Gene3D" id="3.40.830.10">
    <property type="entry name" value="LigB-like"/>
    <property type="match status" value="1"/>
</dbReference>
<dbReference type="EMBL" id="PFCB01000031">
    <property type="protein sequence ID" value="PIR74022.1"/>
    <property type="molecule type" value="Genomic_DNA"/>
</dbReference>
<gene>
    <name evidence="2" type="primary">amrB</name>
    <name evidence="2" type="ORF">COU35_04675</name>
</gene>
<reference evidence="3" key="1">
    <citation type="submission" date="2017-09" db="EMBL/GenBank/DDBJ databases">
        <title>Depth-based differentiation of microbial function through sediment-hosted aquifers and enrichment of novel symbionts in the deep terrestrial subsurface.</title>
        <authorList>
            <person name="Probst A.J."/>
            <person name="Ladd B."/>
            <person name="Jarett J.K."/>
            <person name="Geller-Mcgrath D.E."/>
            <person name="Sieber C.M.K."/>
            <person name="Emerson J.B."/>
            <person name="Anantharaman K."/>
            <person name="Thomas B.C."/>
            <person name="Malmstrom R."/>
            <person name="Stieglmeier M."/>
            <person name="Klingl A."/>
            <person name="Woyke T."/>
            <person name="Ryan C.M."/>
            <person name="Banfield J.F."/>
        </authorList>
    </citation>
    <scope>NUCLEOTIDE SEQUENCE [LARGE SCALE GENOMIC DNA]</scope>
</reference>
<evidence type="ECO:0000313" key="2">
    <source>
        <dbReference type="EMBL" id="PIR74022.1"/>
    </source>
</evidence>
<dbReference type="InterPro" id="IPR004183">
    <property type="entry name" value="Xdiol_dOase_suB"/>
</dbReference>
<comment type="caution">
    <text evidence="2">The sequence shown here is derived from an EMBL/GenBank/DDBJ whole genome shotgun (WGS) entry which is preliminary data.</text>
</comment>
<evidence type="ECO:0000313" key="3">
    <source>
        <dbReference type="Proteomes" id="UP000230154"/>
    </source>
</evidence>
<dbReference type="Proteomes" id="UP000230154">
    <property type="component" value="Unassembled WGS sequence"/>
</dbReference>
<proteinExistence type="predicted"/>
<feature type="domain" description="Extradiol ring-cleavage dioxygenase class III enzyme subunit B" evidence="1">
    <location>
        <begin position="12"/>
        <end position="207"/>
    </location>
</feature>
<dbReference type="GO" id="GO:0008198">
    <property type="term" value="F:ferrous iron binding"/>
    <property type="evidence" value="ECO:0007669"/>
    <property type="project" value="InterPro"/>
</dbReference>